<name>A0A448WKT7_9PLAT</name>
<reference evidence="1" key="1">
    <citation type="submission" date="2018-11" db="EMBL/GenBank/DDBJ databases">
        <authorList>
            <consortium name="Pathogen Informatics"/>
        </authorList>
    </citation>
    <scope>NUCLEOTIDE SEQUENCE</scope>
</reference>
<evidence type="ECO:0000313" key="1">
    <source>
        <dbReference type="EMBL" id="VEL14152.1"/>
    </source>
</evidence>
<protein>
    <submittedName>
        <fullName evidence="1">Uncharacterized protein</fullName>
    </submittedName>
</protein>
<gene>
    <name evidence="1" type="ORF">PXEA_LOCUS7592</name>
</gene>
<dbReference type="EMBL" id="CAAALY010020142">
    <property type="protein sequence ID" value="VEL14152.1"/>
    <property type="molecule type" value="Genomic_DNA"/>
</dbReference>
<organism evidence="1 2">
    <name type="scientific">Protopolystoma xenopodis</name>
    <dbReference type="NCBI Taxonomy" id="117903"/>
    <lineage>
        <taxon>Eukaryota</taxon>
        <taxon>Metazoa</taxon>
        <taxon>Spiralia</taxon>
        <taxon>Lophotrochozoa</taxon>
        <taxon>Platyhelminthes</taxon>
        <taxon>Monogenea</taxon>
        <taxon>Polyopisthocotylea</taxon>
        <taxon>Polystomatidea</taxon>
        <taxon>Polystomatidae</taxon>
        <taxon>Protopolystoma</taxon>
    </lineage>
</organism>
<keyword evidence="2" id="KW-1185">Reference proteome</keyword>
<sequence>MLCAFGASLHLLLRRLSDTSRQMTIGRTKIPRHLVSACFLARSISSSHLTERRPQNMNWSCAFLMGSGLLRGAFM</sequence>
<dbReference type="AlphaFoldDB" id="A0A448WKT7"/>
<comment type="caution">
    <text evidence="1">The sequence shown here is derived from an EMBL/GenBank/DDBJ whole genome shotgun (WGS) entry which is preliminary data.</text>
</comment>
<proteinExistence type="predicted"/>
<evidence type="ECO:0000313" key="2">
    <source>
        <dbReference type="Proteomes" id="UP000784294"/>
    </source>
</evidence>
<dbReference type="Proteomes" id="UP000784294">
    <property type="component" value="Unassembled WGS sequence"/>
</dbReference>
<accession>A0A448WKT7</accession>